<dbReference type="Proteomes" id="UP000292818">
    <property type="component" value="Unassembled WGS sequence"/>
</dbReference>
<dbReference type="InterPro" id="IPR005835">
    <property type="entry name" value="NTP_transferase_dom"/>
</dbReference>
<evidence type="ECO:0000256" key="2">
    <source>
        <dbReference type="ARBA" id="ARBA00022600"/>
    </source>
</evidence>
<organism evidence="12 13">
    <name type="scientific">Lactobacillus delbrueckii</name>
    <dbReference type="NCBI Taxonomy" id="1584"/>
    <lineage>
        <taxon>Bacteria</taxon>
        <taxon>Bacillati</taxon>
        <taxon>Bacillota</taxon>
        <taxon>Bacilli</taxon>
        <taxon>Lactobacillales</taxon>
        <taxon>Lactobacillaceae</taxon>
        <taxon>Lactobacillus</taxon>
    </lineage>
</organism>
<dbReference type="InterPro" id="IPR005836">
    <property type="entry name" value="ADP_Glu_pyroP_CS"/>
</dbReference>
<dbReference type="RefSeq" id="WP_130137612.1">
    <property type="nucleotide sequence ID" value="NZ_SETJ01000057.1"/>
</dbReference>
<comment type="function">
    <text evidence="9">Involved in the biosynthesis of ADP-glucose, a building block required for the elongation reactions to produce glycogen. Catalyzes the reaction between ATP and alpha-D-glucose 1-phosphate (G1P) to produce pyrophosphate and ADP-Glc.</text>
</comment>
<dbReference type="Gene3D" id="3.90.550.10">
    <property type="entry name" value="Spore Coat Polysaccharide Biosynthesis Protein SpsA, Chain A"/>
    <property type="match status" value="1"/>
</dbReference>
<evidence type="ECO:0000259" key="11">
    <source>
        <dbReference type="Pfam" id="PF24894"/>
    </source>
</evidence>
<evidence type="ECO:0000256" key="3">
    <source>
        <dbReference type="ARBA" id="ARBA00022679"/>
    </source>
</evidence>
<dbReference type="PROSITE" id="PS00808">
    <property type="entry name" value="ADP_GLC_PYROPHOSPH_1"/>
    <property type="match status" value="1"/>
</dbReference>
<name>A0A4Q7DVE1_9LACO</name>
<feature type="binding site" evidence="9">
    <location>
        <position position="190"/>
    </location>
    <ligand>
        <name>alpha-D-glucose 1-phosphate</name>
        <dbReference type="ChEBI" id="CHEBI:58601"/>
    </ligand>
</feature>
<evidence type="ECO:0000313" key="12">
    <source>
        <dbReference type="EMBL" id="RZM16083.1"/>
    </source>
</evidence>
<evidence type="ECO:0000256" key="6">
    <source>
        <dbReference type="ARBA" id="ARBA00022840"/>
    </source>
</evidence>
<proteinExistence type="inferred from homology"/>
<dbReference type="HAMAP" id="MF_00624">
    <property type="entry name" value="GlgC"/>
    <property type="match status" value="1"/>
</dbReference>
<dbReference type="InterPro" id="IPR011004">
    <property type="entry name" value="Trimer_LpxA-like_sf"/>
</dbReference>
<keyword evidence="6 9" id="KW-0067">ATP-binding</keyword>
<dbReference type="InterPro" id="IPR023049">
    <property type="entry name" value="GlgC_bac"/>
</dbReference>
<dbReference type="InterPro" id="IPR029044">
    <property type="entry name" value="Nucleotide-diphossugar_trans"/>
</dbReference>
<sequence length="382" mass="42048">MSTKMLGLILAGGKGTRLGKLTANQAKPAVPFGGRYRIIDFPLSNCANSGMRNVGIITQYEPLRLNKHIGNGSSWGLDGLNSSATILQPYTDNAGSKWFEGTAHAIYQNIDYIDSQDPEYVLILSGDHIYKMDYADMLEEHEKNHASLTVAVIDVPWEEAPRFGIMNTDSSGRIIEFEEKPAEPKSNHASMGIYIFNWKRLREVLTAGFATADDMVDFGKNVIPYYLKSDERVFAYQFSGYWKDVGTIDSLWQANMEFLDGSDGLALDDRSWRIYSKNTIDAPQMITENAEVTDSMIIDGCYIDGKIKHSIISANLDVQRGSEIVDSIIMPGAKIGKNVKITKAIVGEGAVIGSDSVVGEENGEIAVVGNKEKIGVLPNENK</sequence>
<comment type="catalytic activity">
    <reaction evidence="9">
        <text>alpha-D-glucose 1-phosphate + ATP + H(+) = ADP-alpha-D-glucose + diphosphate</text>
        <dbReference type="Rhea" id="RHEA:12120"/>
        <dbReference type="ChEBI" id="CHEBI:15378"/>
        <dbReference type="ChEBI" id="CHEBI:30616"/>
        <dbReference type="ChEBI" id="CHEBI:33019"/>
        <dbReference type="ChEBI" id="CHEBI:57498"/>
        <dbReference type="ChEBI" id="CHEBI:58601"/>
        <dbReference type="EC" id="2.7.7.27"/>
    </reaction>
</comment>
<keyword evidence="3 9" id="KW-0808">Transferase</keyword>
<dbReference type="GO" id="GO:0005524">
    <property type="term" value="F:ATP binding"/>
    <property type="evidence" value="ECO:0007669"/>
    <property type="project" value="UniProtKB-KW"/>
</dbReference>
<keyword evidence="5 9" id="KW-0547">Nucleotide-binding</keyword>
<dbReference type="CDD" id="cd04651">
    <property type="entry name" value="LbH_G1P_AT_C"/>
    <property type="match status" value="1"/>
</dbReference>
<dbReference type="Pfam" id="PF00483">
    <property type="entry name" value="NTP_transferase"/>
    <property type="match status" value="1"/>
</dbReference>
<dbReference type="InterPro" id="IPR056818">
    <property type="entry name" value="GlmU/GlgC-like_hexapep"/>
</dbReference>
<dbReference type="GO" id="GO:0005978">
    <property type="term" value="P:glycogen biosynthetic process"/>
    <property type="evidence" value="ECO:0007669"/>
    <property type="project" value="UniProtKB-UniRule"/>
</dbReference>
<dbReference type="PANTHER" id="PTHR43523:SF2">
    <property type="entry name" value="GLUCOSE-1-PHOSPHATE ADENYLYLTRANSFERASE"/>
    <property type="match status" value="1"/>
</dbReference>
<accession>A0A4Q7DVE1</accession>
<comment type="subunit">
    <text evidence="9">Homotetramer.</text>
</comment>
<dbReference type="EMBL" id="SETJ01000057">
    <property type="protein sequence ID" value="RZM16083.1"/>
    <property type="molecule type" value="Genomic_DNA"/>
</dbReference>
<keyword evidence="2 9" id="KW-0321">Glycogen metabolism</keyword>
<dbReference type="GO" id="GO:0008878">
    <property type="term" value="F:glucose-1-phosphate adenylyltransferase activity"/>
    <property type="evidence" value="ECO:0007669"/>
    <property type="project" value="UniProtKB-UniRule"/>
</dbReference>
<keyword evidence="8 9" id="KW-0119">Carbohydrate metabolism</keyword>
<evidence type="ECO:0000256" key="9">
    <source>
        <dbReference type="HAMAP-Rule" id="MF_00624"/>
    </source>
</evidence>
<feature type="domain" description="Nucleotidyl transferase" evidence="10">
    <location>
        <begin position="7"/>
        <end position="259"/>
    </location>
</feature>
<dbReference type="InterPro" id="IPR011831">
    <property type="entry name" value="ADP-Glc_PPase"/>
</dbReference>
<feature type="binding site" evidence="9">
    <location>
        <begin position="179"/>
        <end position="180"/>
    </location>
    <ligand>
        <name>alpha-D-glucose 1-phosphate</name>
        <dbReference type="ChEBI" id="CHEBI:58601"/>
    </ligand>
</feature>
<feature type="domain" description="Glucose-1-phosphate adenylyltransferase/Bifunctional protein GlmU-like C-terminal hexapeptide" evidence="11">
    <location>
        <begin position="288"/>
        <end position="362"/>
    </location>
</feature>
<dbReference type="EC" id="2.7.7.27" evidence="9"/>
<comment type="similarity">
    <text evidence="1 9">Belongs to the bacterial/plant glucose-1-phosphate adenylyltransferase family.</text>
</comment>
<dbReference type="CDD" id="cd02508">
    <property type="entry name" value="ADP_Glucose_PP"/>
    <property type="match status" value="1"/>
</dbReference>
<evidence type="ECO:0000313" key="13">
    <source>
        <dbReference type="Proteomes" id="UP000292818"/>
    </source>
</evidence>
<dbReference type="NCBIfam" id="TIGR02091">
    <property type="entry name" value="glgC"/>
    <property type="match status" value="1"/>
</dbReference>
<evidence type="ECO:0000256" key="8">
    <source>
        <dbReference type="ARBA" id="ARBA00023277"/>
    </source>
</evidence>
<dbReference type="Gene3D" id="2.160.10.10">
    <property type="entry name" value="Hexapeptide repeat proteins"/>
    <property type="match status" value="1"/>
</dbReference>
<comment type="caution">
    <text evidence="9">Lacks conserved residue(s) required for the propagation of feature annotation.</text>
</comment>
<dbReference type="PROSITE" id="PS00809">
    <property type="entry name" value="ADP_GLC_PYROPHOSPH_2"/>
    <property type="match status" value="1"/>
</dbReference>
<protein>
    <recommendedName>
        <fullName evidence="9">Glucose-1-phosphate adenylyltransferase</fullName>
        <ecNumber evidence="9">2.7.7.27</ecNumber>
    </recommendedName>
    <alternativeName>
        <fullName evidence="9">ADP-glucose pyrophosphorylase</fullName>
        <shortName evidence="9">ADPGlc PPase</shortName>
    </alternativeName>
    <alternativeName>
        <fullName evidence="9">ADP-glucose synthase</fullName>
    </alternativeName>
</protein>
<feature type="site" description="Could play a key role in the communication between the regulatory and the substrate sites" evidence="9">
    <location>
        <position position="59"/>
    </location>
</feature>
<feature type="site" description="Could play a key role in the communication between the regulatory and the substrate sites" evidence="9">
    <location>
        <position position="98"/>
    </location>
</feature>
<keyword evidence="4 9" id="KW-0548">Nucleotidyltransferase</keyword>
<comment type="caution">
    <text evidence="12">The sequence shown here is derived from an EMBL/GenBank/DDBJ whole genome shotgun (WGS) entry which is preliminary data.</text>
</comment>
<gene>
    <name evidence="9" type="primary">glgC</name>
    <name evidence="12" type="ORF">LDELB18P1_1350</name>
</gene>
<evidence type="ECO:0000256" key="1">
    <source>
        <dbReference type="ARBA" id="ARBA00010443"/>
    </source>
</evidence>
<dbReference type="AlphaFoldDB" id="A0A4Q7DVE1"/>
<dbReference type="SUPFAM" id="SSF51161">
    <property type="entry name" value="Trimeric LpxA-like enzymes"/>
    <property type="match status" value="1"/>
</dbReference>
<dbReference type="SUPFAM" id="SSF53448">
    <property type="entry name" value="Nucleotide-diphospho-sugar transferases"/>
    <property type="match status" value="1"/>
</dbReference>
<dbReference type="UniPathway" id="UPA00164"/>
<dbReference type="PANTHER" id="PTHR43523">
    <property type="entry name" value="GLUCOSE-1-PHOSPHATE ADENYLYLTRANSFERASE-RELATED"/>
    <property type="match status" value="1"/>
</dbReference>
<evidence type="ECO:0000256" key="7">
    <source>
        <dbReference type="ARBA" id="ARBA00023056"/>
    </source>
</evidence>
<dbReference type="Pfam" id="PF24894">
    <property type="entry name" value="Hexapep_GlmU"/>
    <property type="match status" value="1"/>
</dbReference>
<keyword evidence="7 9" id="KW-0320">Glycogen biosynthesis</keyword>
<evidence type="ECO:0000256" key="5">
    <source>
        <dbReference type="ARBA" id="ARBA00022741"/>
    </source>
</evidence>
<dbReference type="PROSITE" id="PS00810">
    <property type="entry name" value="ADP_GLC_PYROPHOSPH_3"/>
    <property type="match status" value="1"/>
</dbReference>
<reference evidence="12 13" key="1">
    <citation type="submission" date="2019-01" db="EMBL/GenBank/DDBJ databases">
        <title>Colonization of the human gut by bovine bacteria present in Parmesan cheese.</title>
        <authorList>
            <person name="Lugli G.A."/>
            <person name="Milani C."/>
        </authorList>
    </citation>
    <scope>NUCLEOTIDE SEQUENCE [LARGE SCALE GENOMIC DNA]</scope>
    <source>
        <strain evidence="12 13">LDELB18P1</strain>
    </source>
</reference>
<evidence type="ECO:0000259" key="10">
    <source>
        <dbReference type="Pfam" id="PF00483"/>
    </source>
</evidence>
<evidence type="ECO:0000256" key="4">
    <source>
        <dbReference type="ARBA" id="ARBA00022695"/>
    </source>
</evidence>
<dbReference type="NCBIfam" id="NF003670">
    <property type="entry name" value="PRK05293.1"/>
    <property type="match status" value="1"/>
</dbReference>
<feature type="binding site" evidence="9">
    <location>
        <position position="164"/>
    </location>
    <ligand>
        <name>alpha-D-glucose 1-phosphate</name>
        <dbReference type="ChEBI" id="CHEBI:58601"/>
    </ligand>
</feature>
<comment type="pathway">
    <text evidence="9">Glycan biosynthesis; glycogen biosynthesis.</text>
</comment>